<proteinExistence type="predicted"/>
<name>A0A177E722_9BACT</name>
<dbReference type="InterPro" id="IPR007202">
    <property type="entry name" value="4Fe-4S_dom"/>
</dbReference>
<dbReference type="RefSeq" id="WP_068541853.1">
    <property type="nucleotide sequence ID" value="NZ_LSFI01000020.1"/>
</dbReference>
<dbReference type="GO" id="GO:0046872">
    <property type="term" value="F:metal ion binding"/>
    <property type="evidence" value="ECO:0007669"/>
    <property type="project" value="UniProtKB-KW"/>
</dbReference>
<dbReference type="InterPro" id="IPR051069">
    <property type="entry name" value="ACDS_complex_subunit"/>
</dbReference>
<dbReference type="EMBL" id="LSFI01000020">
    <property type="protein sequence ID" value="OAG27744.1"/>
    <property type="molecule type" value="Genomic_DNA"/>
</dbReference>
<dbReference type="Pfam" id="PF04060">
    <property type="entry name" value="FeS"/>
    <property type="match status" value="1"/>
</dbReference>
<sequence length="173" mass="19951">MFLREDFRLEPASCYVDAKCPRYKAVIPSEEDLTPLMPYINATAKVLFYEPKEPVIVFKMSKHKVALRRFEAQIADVKDIPEGKKLLAELDQLLKEIWLKKEEITPLFEPKEKPTALEIYKYLPKTNCGLCGEATCLAFASKLSMGDVDLLQCKPLFEDQKYKDLCQKLENLI</sequence>
<evidence type="ECO:0000256" key="2">
    <source>
        <dbReference type="ARBA" id="ARBA00022723"/>
    </source>
</evidence>
<dbReference type="Gene3D" id="1.10.15.40">
    <property type="entry name" value="Electron transport complex subunit B, putative Fe-S cluster"/>
    <property type="match status" value="1"/>
</dbReference>
<dbReference type="PROSITE" id="PS51656">
    <property type="entry name" value="4FE4S"/>
    <property type="match status" value="1"/>
</dbReference>
<organism evidence="6 7">
    <name type="scientific">Thermodesulfatator autotrophicus</name>
    <dbReference type="NCBI Taxonomy" id="1795632"/>
    <lineage>
        <taxon>Bacteria</taxon>
        <taxon>Pseudomonadati</taxon>
        <taxon>Thermodesulfobacteriota</taxon>
        <taxon>Thermodesulfobacteria</taxon>
        <taxon>Thermodesulfobacteriales</taxon>
        <taxon>Thermodesulfatatoraceae</taxon>
        <taxon>Thermodesulfatator</taxon>
    </lineage>
</organism>
<reference evidence="6 7" key="1">
    <citation type="submission" date="2016-02" db="EMBL/GenBank/DDBJ databases">
        <title>Draft genome sequence of Thermodesulfatator sp. S606.</title>
        <authorList>
            <person name="Lai Q."/>
            <person name="Cao J."/>
            <person name="Dupont S."/>
            <person name="Shao Z."/>
            <person name="Jebbar M."/>
            <person name="Alain K."/>
        </authorList>
    </citation>
    <scope>NUCLEOTIDE SEQUENCE [LARGE SCALE GENOMIC DNA]</scope>
    <source>
        <strain evidence="6 7">S606</strain>
    </source>
</reference>
<feature type="domain" description="4Fe-4S" evidence="5">
    <location>
        <begin position="111"/>
        <end position="171"/>
    </location>
</feature>
<comment type="caution">
    <text evidence="6">The sequence shown here is derived from an EMBL/GenBank/DDBJ whole genome shotgun (WGS) entry which is preliminary data.</text>
</comment>
<evidence type="ECO:0000313" key="6">
    <source>
        <dbReference type="EMBL" id="OAG27744.1"/>
    </source>
</evidence>
<dbReference type="STRING" id="1795632.TH606_05155"/>
<dbReference type="PANTHER" id="PTHR36214">
    <property type="match status" value="1"/>
</dbReference>
<keyword evidence="1" id="KW-0004">4Fe-4S</keyword>
<dbReference type="GO" id="GO:0051539">
    <property type="term" value="F:4 iron, 4 sulfur cluster binding"/>
    <property type="evidence" value="ECO:0007669"/>
    <property type="project" value="UniProtKB-KW"/>
</dbReference>
<keyword evidence="7" id="KW-1185">Reference proteome</keyword>
<keyword evidence="2" id="KW-0479">Metal-binding</keyword>
<keyword evidence="3" id="KW-0408">Iron</keyword>
<keyword evidence="4" id="KW-0411">Iron-sulfur</keyword>
<evidence type="ECO:0000256" key="4">
    <source>
        <dbReference type="ARBA" id="ARBA00023014"/>
    </source>
</evidence>
<protein>
    <recommendedName>
        <fullName evidence="5">4Fe-4S domain-containing protein</fullName>
    </recommendedName>
</protein>
<dbReference type="PANTHER" id="PTHR36214:SF3">
    <property type="entry name" value="ACETYL-COA DECARBONYLASE_SYNTHASE COMPLEX SUBUNIT GAMMA"/>
    <property type="match status" value="1"/>
</dbReference>
<dbReference type="AlphaFoldDB" id="A0A177E722"/>
<evidence type="ECO:0000313" key="7">
    <source>
        <dbReference type="Proteomes" id="UP000076964"/>
    </source>
</evidence>
<dbReference type="Proteomes" id="UP000076964">
    <property type="component" value="Unassembled WGS sequence"/>
</dbReference>
<accession>A0A177E722</accession>
<evidence type="ECO:0000259" key="5">
    <source>
        <dbReference type="PROSITE" id="PS51656"/>
    </source>
</evidence>
<evidence type="ECO:0000256" key="3">
    <source>
        <dbReference type="ARBA" id="ARBA00023004"/>
    </source>
</evidence>
<evidence type="ECO:0000256" key="1">
    <source>
        <dbReference type="ARBA" id="ARBA00022485"/>
    </source>
</evidence>
<gene>
    <name evidence="6" type="ORF">TH606_05155</name>
</gene>
<dbReference type="OrthoDB" id="9793312at2"/>